<dbReference type="Pfam" id="PF14740">
    <property type="entry name" value="DUF4471"/>
    <property type="match status" value="1"/>
</dbReference>
<dbReference type="EnsemblMetazoa" id="AQUA010741-RA">
    <property type="protein sequence ID" value="AQUA010741-PA"/>
    <property type="gene ID" value="AQUA010741"/>
</dbReference>
<evidence type="ECO:0000256" key="5">
    <source>
        <dbReference type="ARBA" id="ARBA00012731"/>
    </source>
</evidence>
<evidence type="ECO:0000256" key="13">
    <source>
        <dbReference type="ARBA" id="ARBA00031926"/>
    </source>
</evidence>
<dbReference type="InterPro" id="IPR005843">
    <property type="entry name" value="A-D-PHexomutase_C"/>
</dbReference>
<keyword evidence="11" id="KW-0119">Carbohydrate metabolism</keyword>
<feature type="domain" description="Alpha-D-phosphohexomutase alpha/beta/alpha" evidence="19">
    <location>
        <begin position="60"/>
        <end position="93"/>
    </location>
</feature>
<feature type="domain" description="Alpha-D-phosphohexomutase C-terminal" evidence="18">
    <location>
        <begin position="472"/>
        <end position="533"/>
    </location>
</feature>
<comment type="function">
    <text evidence="15">Catalyzes the conversion of GlcNAc-6-P into GlcNAc-1-P during the synthesis of uridine diphosphate/UDP-GlcNAc, a sugar nucleotide critical to multiple glycosylation pathways including protein N- and O-glycosylation.</text>
</comment>
<evidence type="ECO:0000256" key="10">
    <source>
        <dbReference type="ARBA" id="ARBA00023235"/>
    </source>
</evidence>
<evidence type="ECO:0000256" key="6">
    <source>
        <dbReference type="ARBA" id="ARBA00022553"/>
    </source>
</evidence>
<evidence type="ECO:0000256" key="3">
    <source>
        <dbReference type="ARBA" id="ARBA00004865"/>
    </source>
</evidence>
<dbReference type="InterPro" id="IPR028235">
    <property type="entry name" value="DNAAF3_C"/>
</dbReference>
<name>A0A182XLJ6_ANOQN</name>
<evidence type="ECO:0000259" key="20">
    <source>
        <dbReference type="Pfam" id="PF14737"/>
    </source>
</evidence>
<keyword evidence="8" id="KW-0460">Magnesium</keyword>
<dbReference type="GO" id="GO:0005975">
    <property type="term" value="P:carbohydrate metabolic process"/>
    <property type="evidence" value="ECO:0007669"/>
    <property type="project" value="InterPro"/>
</dbReference>
<evidence type="ECO:0000256" key="4">
    <source>
        <dbReference type="ARBA" id="ARBA00010231"/>
    </source>
</evidence>
<evidence type="ECO:0000313" key="25">
    <source>
        <dbReference type="Proteomes" id="UP000076407"/>
    </source>
</evidence>
<dbReference type="PANTHER" id="PTHR45955">
    <property type="entry name" value="PHOSPHOACETYLGLUCOSAMINE MUTASE"/>
    <property type="match status" value="1"/>
</dbReference>
<evidence type="ECO:0000256" key="9">
    <source>
        <dbReference type="ARBA" id="ARBA00022990"/>
    </source>
</evidence>
<evidence type="ECO:0000256" key="7">
    <source>
        <dbReference type="ARBA" id="ARBA00022723"/>
    </source>
</evidence>
<dbReference type="InterPro" id="IPR049022">
    <property type="entry name" value="AMG1_III"/>
</dbReference>
<dbReference type="EC" id="5.4.2.3" evidence="5"/>
<dbReference type="InterPro" id="IPR027974">
    <property type="entry name" value="DUF4470"/>
</dbReference>
<organism evidence="24 25">
    <name type="scientific">Anopheles quadriannulatus</name>
    <name type="common">Mosquito</name>
    <dbReference type="NCBI Taxonomy" id="34691"/>
    <lineage>
        <taxon>Eukaryota</taxon>
        <taxon>Metazoa</taxon>
        <taxon>Ecdysozoa</taxon>
        <taxon>Arthropoda</taxon>
        <taxon>Hexapoda</taxon>
        <taxon>Insecta</taxon>
        <taxon>Pterygota</taxon>
        <taxon>Neoptera</taxon>
        <taxon>Endopterygota</taxon>
        <taxon>Diptera</taxon>
        <taxon>Nematocera</taxon>
        <taxon>Culicoidea</taxon>
        <taxon>Culicidae</taxon>
        <taxon>Anophelinae</taxon>
        <taxon>Anopheles</taxon>
    </lineage>
</organism>
<evidence type="ECO:0000256" key="14">
    <source>
        <dbReference type="ARBA" id="ARBA00032065"/>
    </source>
</evidence>
<dbReference type="PANTHER" id="PTHR45955:SF1">
    <property type="entry name" value="PHOSPHOACETYLGLUCOSAMINE MUTASE"/>
    <property type="match status" value="1"/>
</dbReference>
<comment type="cofactor">
    <cofactor evidence="2">
        <name>Mg(2+)</name>
        <dbReference type="ChEBI" id="CHEBI:18420"/>
    </cofactor>
</comment>
<evidence type="ECO:0000259" key="19">
    <source>
        <dbReference type="Pfam" id="PF02878"/>
    </source>
</evidence>
<evidence type="ECO:0000259" key="21">
    <source>
        <dbReference type="Pfam" id="PF14740"/>
    </source>
</evidence>
<dbReference type="STRING" id="34691.A0A182XLJ6"/>
<dbReference type="GO" id="GO:0006048">
    <property type="term" value="P:UDP-N-acetylglucosamine biosynthetic process"/>
    <property type="evidence" value="ECO:0007669"/>
    <property type="project" value="UniProtKB-UniPathway"/>
</dbReference>
<evidence type="ECO:0000256" key="12">
    <source>
        <dbReference type="ARBA" id="ARBA00024190"/>
    </source>
</evidence>
<evidence type="ECO:0000256" key="16">
    <source>
        <dbReference type="ARBA" id="ARBA00070218"/>
    </source>
</evidence>
<dbReference type="InterPro" id="IPR016066">
    <property type="entry name" value="A-D-PHexomutase_CS"/>
</dbReference>
<dbReference type="Pfam" id="PF00408">
    <property type="entry name" value="PGM_PMM_IV"/>
    <property type="match status" value="1"/>
</dbReference>
<feature type="domain" description="Alpha-D-phosphohexomutase alpha/beta/alpha" evidence="19">
    <location>
        <begin position="123"/>
        <end position="174"/>
    </location>
</feature>
<feature type="domain" description="Phosphoacetylglucosamine mutase AMG1" evidence="22">
    <location>
        <begin position="303"/>
        <end position="443"/>
    </location>
</feature>
<dbReference type="InterPro" id="IPR016055">
    <property type="entry name" value="A-D-PHexomutase_a/b/a-I/II/III"/>
</dbReference>
<dbReference type="SUPFAM" id="SSF53738">
    <property type="entry name" value="Phosphoglucomutase, first 3 domains"/>
    <property type="match status" value="4"/>
</dbReference>
<evidence type="ECO:0000256" key="11">
    <source>
        <dbReference type="ARBA" id="ARBA00023277"/>
    </source>
</evidence>
<comment type="pathway">
    <text evidence="3">Nucleotide-sugar biosynthesis; UDP-N-acetyl-alpha-D-glucosamine biosynthesis; N-acetyl-alpha-D-glucosamine 1-phosphate from alpha-D-glucosamine 6-phosphate (route I): step 2/2.</text>
</comment>
<keyword evidence="6" id="KW-0597">Phosphoprotein</keyword>
<dbReference type="GO" id="GO:0000287">
    <property type="term" value="F:magnesium ion binding"/>
    <property type="evidence" value="ECO:0007669"/>
    <property type="project" value="InterPro"/>
</dbReference>
<dbReference type="UniPathway" id="UPA00113">
    <property type="reaction ID" value="UER00530"/>
</dbReference>
<evidence type="ECO:0000256" key="17">
    <source>
        <dbReference type="ARBA" id="ARBA00081059"/>
    </source>
</evidence>
<dbReference type="GO" id="GO:0120293">
    <property type="term" value="C:dynein axonemal particle"/>
    <property type="evidence" value="ECO:0007669"/>
    <property type="project" value="UniProtKB-SubCell"/>
</dbReference>
<dbReference type="Proteomes" id="UP000076407">
    <property type="component" value="Unassembled WGS sequence"/>
</dbReference>
<evidence type="ECO:0000259" key="18">
    <source>
        <dbReference type="Pfam" id="PF00408"/>
    </source>
</evidence>
<feature type="domain" description="Phosphoacetylglucosamine mutase AMG1" evidence="23">
    <location>
        <begin position="183"/>
        <end position="289"/>
    </location>
</feature>
<dbReference type="PROSITE" id="PS00710">
    <property type="entry name" value="PGM_PMM"/>
    <property type="match status" value="1"/>
</dbReference>
<evidence type="ECO:0000256" key="15">
    <source>
        <dbReference type="ARBA" id="ARBA00060228"/>
    </source>
</evidence>
<dbReference type="InterPro" id="IPR016657">
    <property type="entry name" value="PAGM"/>
</dbReference>
<keyword evidence="7" id="KW-0479">Metal-binding</keyword>
<evidence type="ECO:0000256" key="8">
    <source>
        <dbReference type="ARBA" id="ARBA00022842"/>
    </source>
</evidence>
<feature type="domain" description="Dynein assembly factor 3 C-terminal" evidence="21">
    <location>
        <begin position="664"/>
        <end position="961"/>
    </location>
</feature>
<evidence type="ECO:0000313" key="24">
    <source>
        <dbReference type="EnsemblMetazoa" id="AQUA010741-PA"/>
    </source>
</evidence>
<dbReference type="Pfam" id="PF14737">
    <property type="entry name" value="DUF4470"/>
    <property type="match status" value="1"/>
</dbReference>
<dbReference type="Gene3D" id="3.30.310.50">
    <property type="entry name" value="Alpha-D-phosphohexomutase, C-terminal domain"/>
    <property type="match status" value="1"/>
</dbReference>
<dbReference type="FunFam" id="3.30.310.50:FF:000003">
    <property type="entry name" value="Phosphoacetylglucosamine mutase"/>
    <property type="match status" value="1"/>
</dbReference>
<evidence type="ECO:0000256" key="2">
    <source>
        <dbReference type="ARBA" id="ARBA00001946"/>
    </source>
</evidence>
<protein>
    <recommendedName>
        <fullName evidence="16">Phosphoacetylglucosamine mutase</fullName>
        <ecNumber evidence="5">5.4.2.3</ecNumber>
    </recommendedName>
    <alternativeName>
        <fullName evidence="14">Acetylglucosamine phosphomutase</fullName>
    </alternativeName>
    <alternativeName>
        <fullName evidence="13">N-acetylglucosamine-phosphate mutase</fullName>
    </alternativeName>
    <alternativeName>
        <fullName evidence="17">Phosphoglucomutase-3</fullName>
    </alternativeName>
</protein>
<dbReference type="SUPFAM" id="SSF55957">
    <property type="entry name" value="Phosphoglucomutase, C-terminal domain"/>
    <property type="match status" value="1"/>
</dbReference>
<dbReference type="Pfam" id="PF21405">
    <property type="entry name" value="AMG1_II"/>
    <property type="match status" value="1"/>
</dbReference>
<dbReference type="VEuPathDB" id="VectorBase:AQUA010741"/>
<comment type="subcellular location">
    <subcellularLocation>
        <location evidence="12">Dynein axonemal particle</location>
    </subcellularLocation>
</comment>
<dbReference type="AlphaFoldDB" id="A0A182XLJ6"/>
<reference evidence="24" key="1">
    <citation type="submission" date="2020-05" db="UniProtKB">
        <authorList>
            <consortium name="EnsemblMetazoa"/>
        </authorList>
    </citation>
    <scope>IDENTIFICATION</scope>
    <source>
        <strain evidence="24">SANGQUA</strain>
    </source>
</reference>
<dbReference type="FunFam" id="3.40.120.10:FF:000015">
    <property type="entry name" value="Phosphoacetylglucosamine mutase"/>
    <property type="match status" value="1"/>
</dbReference>
<keyword evidence="25" id="KW-1185">Reference proteome</keyword>
<sequence length="982" mass="110570">MSVNLRSVFAFAKEYHQKKESQKDIQYGTAGFRSHADNLDYVMYRMGLLAALRSRAKASQAIGVMITASHNPEHDNGVKLIDPLGEMLEQRWEQLATDLVNVPDSGLEAQVAKICEDEQIDNNEPAKVFVGMDTRYHSPQLSRAVVNGILALKGTVTEFGIVTTPMLHYFVTCTNTQNAYGLPTEEGYMGKLIAAFKALRGEQAEPGNYRNQLYYDGANGVGSLKMLGFIKKLNGALNVKVFNSNGKINFKCGADFVKTNHRVPEGLPEEAALASGRCCSVDGDADRVVYYFTDKEGTFRLLDGDRIATLLAGYLKDLIEQCGVQLEMGLVQTAYANGASTDYIVNRMKIPVSCTRTGVKHLHHKALEYDVGVYFEANGHGTIIYSEKAKQAIRAASQDESRTEEQRKTAARLLQMIDLTNETVGDAISDMLLVETVLHAKGWNLDDWLASYTDLPNVLEKVYLADRNVITVTDADRVVVAPAGLQDSINEIVAKFPKGRSFVRPSGTEDIVRVYAEADTRENAVQLAFEVANLVFDQAGGQYQKKLSADESLPESLNILLFGSGDPRHILATASQLFLHPGLKVNVYLAEGCIELLARHMVLLAVAFEDPELLSLKGKTHLFMDLFGNNLIRPFSSAYLSSKAKELTDIITDAEYAQRQAPMFNYETLRYKERDQLENVFRFWTNAPEHVFNIARYWEDRLRVQLGERYDHRNGAFDWDLQMRLRENGAKQVCPQEYKHWRETGIAFTFPEYEQSDPNKTFAVGLVRNGKGFLHRGSVGDNMTGPYIAFGHKCAEERLSRSKHGVNDFRSTDVTERNVLQIVYEIQNRKPYCFDPKDIHQYGAHQLDTGKNLNKHEARTESAEAIHYNKPLLRCENLTIHFLSVDDVLRMHEMERFAGKFDVVFVASNYLGLVKDGFSRAWKESCLVCFETRQLTVFSKEEIKEHTDKIKAFAQKESLAAVTNFSINKNHSVLLYKRAGNK</sequence>
<dbReference type="CDD" id="cd03086">
    <property type="entry name" value="PGM3"/>
    <property type="match status" value="1"/>
</dbReference>
<feature type="domain" description="DUF4470" evidence="20">
    <location>
        <begin position="553"/>
        <end position="632"/>
    </location>
</feature>
<proteinExistence type="inferred from homology"/>
<comment type="similarity">
    <text evidence="4">Belongs to the phosphohexose mutase family.</text>
</comment>
<evidence type="ECO:0000259" key="22">
    <source>
        <dbReference type="Pfam" id="PF21404"/>
    </source>
</evidence>
<dbReference type="Pfam" id="PF21404">
    <property type="entry name" value="AMG1_III"/>
    <property type="match status" value="1"/>
</dbReference>
<dbReference type="InterPro" id="IPR005844">
    <property type="entry name" value="A-D-PHexomutase_a/b/a-I"/>
</dbReference>
<dbReference type="FunFam" id="3.40.120.10:FF:000013">
    <property type="entry name" value="Phosphoacetylglucosamine mutase"/>
    <property type="match status" value="1"/>
</dbReference>
<keyword evidence="9" id="KW-0007">Acetylation</keyword>
<comment type="catalytic activity">
    <reaction evidence="1">
        <text>N-acetyl-alpha-D-glucosamine 1-phosphate = N-acetyl-D-glucosamine 6-phosphate</text>
        <dbReference type="Rhea" id="RHEA:23804"/>
        <dbReference type="ChEBI" id="CHEBI:57513"/>
        <dbReference type="ChEBI" id="CHEBI:57776"/>
        <dbReference type="EC" id="5.4.2.3"/>
    </reaction>
</comment>
<dbReference type="Pfam" id="PF02878">
    <property type="entry name" value="PGM_PMM_I"/>
    <property type="match status" value="2"/>
</dbReference>
<dbReference type="InterPro" id="IPR049023">
    <property type="entry name" value="AMG1_II"/>
</dbReference>
<evidence type="ECO:0000256" key="1">
    <source>
        <dbReference type="ARBA" id="ARBA00000558"/>
    </source>
</evidence>
<keyword evidence="10" id="KW-0413">Isomerase</keyword>
<accession>A0A182XLJ6</accession>
<dbReference type="InterPro" id="IPR036900">
    <property type="entry name" value="A-D-PHexomutase_C_sf"/>
</dbReference>
<dbReference type="Gene3D" id="3.40.120.10">
    <property type="entry name" value="Alpha-D-Glucose-1,6-Bisphosphate, subunit A, domain 3"/>
    <property type="match status" value="3"/>
</dbReference>
<evidence type="ECO:0000259" key="23">
    <source>
        <dbReference type="Pfam" id="PF21405"/>
    </source>
</evidence>
<dbReference type="GO" id="GO:0004610">
    <property type="term" value="F:phosphoacetylglucosamine mutase activity"/>
    <property type="evidence" value="ECO:0007669"/>
    <property type="project" value="UniProtKB-EC"/>
</dbReference>